<name>A0A8H5F2L2_9AGAR</name>
<protein>
    <submittedName>
        <fullName evidence="2">Uncharacterized protein</fullName>
    </submittedName>
</protein>
<evidence type="ECO:0000313" key="2">
    <source>
        <dbReference type="EMBL" id="KAF5321058.1"/>
    </source>
</evidence>
<evidence type="ECO:0000256" key="1">
    <source>
        <dbReference type="SAM" id="MobiDB-lite"/>
    </source>
</evidence>
<proteinExistence type="predicted"/>
<dbReference type="AlphaFoldDB" id="A0A8H5F2L2"/>
<gene>
    <name evidence="2" type="ORF">D9619_001028</name>
</gene>
<dbReference type="OrthoDB" id="5522061at2759"/>
<organism evidence="2 3">
    <name type="scientific">Psilocybe cf. subviscida</name>
    <dbReference type="NCBI Taxonomy" id="2480587"/>
    <lineage>
        <taxon>Eukaryota</taxon>
        <taxon>Fungi</taxon>
        <taxon>Dikarya</taxon>
        <taxon>Basidiomycota</taxon>
        <taxon>Agaricomycotina</taxon>
        <taxon>Agaricomycetes</taxon>
        <taxon>Agaricomycetidae</taxon>
        <taxon>Agaricales</taxon>
        <taxon>Agaricineae</taxon>
        <taxon>Strophariaceae</taxon>
        <taxon>Psilocybe</taxon>
    </lineage>
</organism>
<dbReference type="InterPro" id="IPR003837">
    <property type="entry name" value="GatC"/>
</dbReference>
<evidence type="ECO:0000313" key="3">
    <source>
        <dbReference type="Proteomes" id="UP000567179"/>
    </source>
</evidence>
<dbReference type="Pfam" id="PF02686">
    <property type="entry name" value="GatC"/>
    <property type="match status" value="1"/>
</dbReference>
<accession>A0A8H5F2L2</accession>
<sequence>MATLTHLRRRIPSLTSRILHPRALSSSTKTSHETDSCGVPIHPTWSVNQLLATYSSPEITPKMITRLHELSALRPPLEGTPEYKIVKESLQEMVRLVEAVRSVDTAEVLVTGRGEREDADRNATYPEGSGKEGQSLLKNAPRVDGNYYVVDSERKM</sequence>
<comment type="caution">
    <text evidence="2">The sequence shown here is derived from an EMBL/GenBank/DDBJ whole genome shotgun (WGS) entry which is preliminary data.</text>
</comment>
<keyword evidence="3" id="KW-1185">Reference proteome</keyword>
<dbReference type="Proteomes" id="UP000567179">
    <property type="component" value="Unassembled WGS sequence"/>
</dbReference>
<dbReference type="EMBL" id="JAACJJ010000028">
    <property type="protein sequence ID" value="KAF5321058.1"/>
    <property type="molecule type" value="Genomic_DNA"/>
</dbReference>
<reference evidence="2 3" key="1">
    <citation type="journal article" date="2020" name="ISME J.">
        <title>Uncovering the hidden diversity of litter-decomposition mechanisms in mushroom-forming fungi.</title>
        <authorList>
            <person name="Floudas D."/>
            <person name="Bentzer J."/>
            <person name="Ahren D."/>
            <person name="Johansson T."/>
            <person name="Persson P."/>
            <person name="Tunlid A."/>
        </authorList>
    </citation>
    <scope>NUCLEOTIDE SEQUENCE [LARGE SCALE GENOMIC DNA]</scope>
    <source>
        <strain evidence="2 3">CBS 101986</strain>
    </source>
</reference>
<feature type="region of interest" description="Disordered" evidence="1">
    <location>
        <begin position="114"/>
        <end position="138"/>
    </location>
</feature>
<dbReference type="GO" id="GO:0006450">
    <property type="term" value="P:regulation of translational fidelity"/>
    <property type="evidence" value="ECO:0007669"/>
    <property type="project" value="InterPro"/>
</dbReference>